<dbReference type="EMBL" id="JABUKG010000029">
    <property type="protein sequence ID" value="MBY6322905.1"/>
    <property type="molecule type" value="Genomic_DNA"/>
</dbReference>
<gene>
    <name evidence="1" type="ORF">HQ605_18995</name>
</gene>
<organism evidence="1 2">
    <name type="scientific">Rhodococcoides kroppenstedtii</name>
    <dbReference type="NCBI Taxonomy" id="293050"/>
    <lineage>
        <taxon>Bacteria</taxon>
        <taxon>Bacillati</taxon>
        <taxon>Actinomycetota</taxon>
        <taxon>Actinomycetes</taxon>
        <taxon>Mycobacteriales</taxon>
        <taxon>Nocardiaceae</taxon>
        <taxon>Rhodococcoides</taxon>
    </lineage>
</organism>
<evidence type="ECO:0000313" key="1">
    <source>
        <dbReference type="EMBL" id="MBY6322905.1"/>
    </source>
</evidence>
<reference evidence="1 2" key="1">
    <citation type="submission" date="2020-06" db="EMBL/GenBank/DDBJ databases">
        <title>Taxonomy, biology and ecology of Rhodococcus bacteria occurring in California pistachio and other woody hosts as revealed by genome sequence analyses.</title>
        <authorList>
            <person name="Gai Y."/>
            <person name="Riely B."/>
        </authorList>
    </citation>
    <scope>NUCLEOTIDE SEQUENCE [LARGE SCALE GENOMIC DNA]</scope>
    <source>
        <strain evidence="1 2">BP-284</strain>
    </source>
</reference>
<dbReference type="RefSeq" id="WP_068103210.1">
    <property type="nucleotide sequence ID" value="NZ_JABUKE010000033.1"/>
</dbReference>
<evidence type="ECO:0000313" key="2">
    <source>
        <dbReference type="Proteomes" id="UP001520140"/>
    </source>
</evidence>
<protein>
    <submittedName>
        <fullName evidence="1">Uncharacterized protein</fullName>
    </submittedName>
</protein>
<name>A0ABS7NY10_9NOCA</name>
<sequence>MRDQRFDQKFAEQLGYVRRSSKSYDEGHEDEAIRLATSLRVLLHDKRRNVSLFTHTGRREGQLLSSSRGLGDWKDYLAHEIKPLALEPIRMSPLIGTEFHELPVEEWWSGETVFVHDEVQYTRKLIVLSAADKDGGAHVDEDLEDYYEVLRAGEYAIGISRDFDPPGVTIYPTNAHLALLRQFAHEMLASATHYGWM</sequence>
<accession>A0ABS7NY10</accession>
<proteinExistence type="predicted"/>
<keyword evidence="2" id="KW-1185">Reference proteome</keyword>
<comment type="caution">
    <text evidence="1">The sequence shown here is derived from an EMBL/GenBank/DDBJ whole genome shotgun (WGS) entry which is preliminary data.</text>
</comment>
<dbReference type="Proteomes" id="UP001520140">
    <property type="component" value="Unassembled WGS sequence"/>
</dbReference>